<dbReference type="EMBL" id="JACVVK020000756">
    <property type="protein sequence ID" value="KAK7448745.1"/>
    <property type="molecule type" value="Genomic_DNA"/>
</dbReference>
<evidence type="ECO:0000313" key="4">
    <source>
        <dbReference type="Proteomes" id="UP001519460"/>
    </source>
</evidence>
<name>A0ABD0J169_9CAEN</name>
<sequence length="79" mass="8728">MQPAQRSKIQIAGQNQCQSQPPTHKVVGFLRCWAGPLSLSHQQHQQRSMMAAAALLYTGTVACFLFLVKFLSKSSVARL</sequence>
<keyword evidence="2" id="KW-0472">Membrane</keyword>
<gene>
    <name evidence="3" type="ORF">BaRGS_00040069</name>
</gene>
<feature type="region of interest" description="Disordered" evidence="1">
    <location>
        <begin position="1"/>
        <end position="22"/>
    </location>
</feature>
<proteinExistence type="predicted"/>
<accession>A0ABD0J169</accession>
<keyword evidence="2" id="KW-1133">Transmembrane helix</keyword>
<comment type="caution">
    <text evidence="3">The sequence shown here is derived from an EMBL/GenBank/DDBJ whole genome shotgun (WGS) entry which is preliminary data.</text>
</comment>
<dbReference type="AlphaFoldDB" id="A0ABD0J169"/>
<feature type="transmembrane region" description="Helical" evidence="2">
    <location>
        <begin position="49"/>
        <end position="71"/>
    </location>
</feature>
<evidence type="ECO:0000313" key="3">
    <source>
        <dbReference type="EMBL" id="KAK7448745.1"/>
    </source>
</evidence>
<organism evidence="3 4">
    <name type="scientific">Batillaria attramentaria</name>
    <dbReference type="NCBI Taxonomy" id="370345"/>
    <lineage>
        <taxon>Eukaryota</taxon>
        <taxon>Metazoa</taxon>
        <taxon>Spiralia</taxon>
        <taxon>Lophotrochozoa</taxon>
        <taxon>Mollusca</taxon>
        <taxon>Gastropoda</taxon>
        <taxon>Caenogastropoda</taxon>
        <taxon>Sorbeoconcha</taxon>
        <taxon>Cerithioidea</taxon>
        <taxon>Batillariidae</taxon>
        <taxon>Batillaria</taxon>
    </lineage>
</organism>
<keyword evidence="4" id="KW-1185">Reference proteome</keyword>
<reference evidence="3 4" key="1">
    <citation type="journal article" date="2023" name="Sci. Data">
        <title>Genome assembly of the Korean intertidal mud-creeper Batillaria attramentaria.</title>
        <authorList>
            <person name="Patra A.K."/>
            <person name="Ho P.T."/>
            <person name="Jun S."/>
            <person name="Lee S.J."/>
            <person name="Kim Y."/>
            <person name="Won Y.J."/>
        </authorList>
    </citation>
    <scope>NUCLEOTIDE SEQUENCE [LARGE SCALE GENOMIC DNA]</scope>
    <source>
        <strain evidence="3">Wonlab-2016</strain>
    </source>
</reference>
<dbReference type="Proteomes" id="UP001519460">
    <property type="component" value="Unassembled WGS sequence"/>
</dbReference>
<evidence type="ECO:0000256" key="2">
    <source>
        <dbReference type="SAM" id="Phobius"/>
    </source>
</evidence>
<keyword evidence="2" id="KW-0812">Transmembrane</keyword>
<evidence type="ECO:0000256" key="1">
    <source>
        <dbReference type="SAM" id="MobiDB-lite"/>
    </source>
</evidence>
<protein>
    <submittedName>
        <fullName evidence="3">Uncharacterized protein</fullName>
    </submittedName>
</protein>